<dbReference type="WBParaSite" id="TASK_0000149701-mRNA-1">
    <property type="protein sequence ID" value="TASK_0000149701-mRNA-1"/>
    <property type="gene ID" value="TASK_0000149701"/>
</dbReference>
<gene>
    <name evidence="1" type="ORF">TASK_LOCUS1498</name>
</gene>
<organism evidence="3">
    <name type="scientific">Taenia asiatica</name>
    <name type="common">Asian tapeworm</name>
    <dbReference type="NCBI Taxonomy" id="60517"/>
    <lineage>
        <taxon>Eukaryota</taxon>
        <taxon>Metazoa</taxon>
        <taxon>Spiralia</taxon>
        <taxon>Lophotrochozoa</taxon>
        <taxon>Platyhelminthes</taxon>
        <taxon>Cestoda</taxon>
        <taxon>Eucestoda</taxon>
        <taxon>Cyclophyllidea</taxon>
        <taxon>Taeniidae</taxon>
        <taxon>Taenia</taxon>
    </lineage>
</organism>
<dbReference type="AlphaFoldDB" id="A0A0R3VVS1"/>
<dbReference type="EMBL" id="UYRS01000405">
    <property type="protein sequence ID" value="VDK23150.1"/>
    <property type="molecule type" value="Genomic_DNA"/>
</dbReference>
<name>A0A0R3VVS1_TAEAS</name>
<evidence type="ECO:0000313" key="3">
    <source>
        <dbReference type="WBParaSite" id="TASK_0000149701-mRNA-1"/>
    </source>
</evidence>
<sequence length="141" mass="15299">MQECRTLTVGGECDEALKNGDFDSIASIVKKSCSSASLGCAAIGIMDYTKLSTAKGCYYSVKVQSSVTIHTKATTDRDPSANLELSRDFNPSVTRQRAVHKDPEKLTLPGSVFTLCVLLTLIRLPHLNAMLSFFYTATQAN</sequence>
<accession>A0A0R3VVS1</accession>
<protein>
    <submittedName>
        <fullName evidence="3">Cystatin domain-containing protein</fullName>
    </submittedName>
</protein>
<keyword evidence="2" id="KW-1185">Reference proteome</keyword>
<reference evidence="3" key="1">
    <citation type="submission" date="2017-02" db="UniProtKB">
        <authorList>
            <consortium name="WormBaseParasite"/>
        </authorList>
    </citation>
    <scope>IDENTIFICATION</scope>
</reference>
<evidence type="ECO:0000313" key="2">
    <source>
        <dbReference type="Proteomes" id="UP000282613"/>
    </source>
</evidence>
<reference evidence="1 2" key="2">
    <citation type="submission" date="2018-11" db="EMBL/GenBank/DDBJ databases">
        <authorList>
            <consortium name="Pathogen Informatics"/>
        </authorList>
    </citation>
    <scope>NUCLEOTIDE SEQUENCE [LARGE SCALE GENOMIC DNA]</scope>
</reference>
<proteinExistence type="predicted"/>
<dbReference type="Proteomes" id="UP000282613">
    <property type="component" value="Unassembled WGS sequence"/>
</dbReference>
<evidence type="ECO:0000313" key="1">
    <source>
        <dbReference type="EMBL" id="VDK23150.1"/>
    </source>
</evidence>